<keyword evidence="1" id="KW-0378">Hydrolase</keyword>
<evidence type="ECO:0000313" key="3">
    <source>
        <dbReference type="Proteomes" id="UP000503505"/>
    </source>
</evidence>
<dbReference type="Proteomes" id="UP000503505">
    <property type="component" value="Chromosome"/>
</dbReference>
<proteinExistence type="predicted"/>
<dbReference type="EMBL" id="CP044463">
    <property type="protein sequence ID" value="QIC68625.1"/>
    <property type="molecule type" value="Genomic_DNA"/>
</dbReference>
<dbReference type="SUPFAM" id="SSF54637">
    <property type="entry name" value="Thioesterase/thiol ester dehydrase-isomerase"/>
    <property type="match status" value="1"/>
</dbReference>
<reference evidence="2 3" key="1">
    <citation type="submission" date="2019-09" db="EMBL/GenBank/DDBJ databases">
        <title>Non-baumannii Acinetobacter spp. carrying blaNDM-1 isolated in China.</title>
        <authorList>
            <person name="Cui C."/>
            <person name="Chen C."/>
            <person name="Sun J."/>
            <person name="Liu Y."/>
        </authorList>
    </citation>
    <scope>NUCLEOTIDE SEQUENCE [LARGE SCALE GENOMIC DNA]</scope>
    <source>
        <strain evidence="2 3">HZE23-1</strain>
    </source>
</reference>
<evidence type="ECO:0000256" key="1">
    <source>
        <dbReference type="ARBA" id="ARBA00022801"/>
    </source>
</evidence>
<evidence type="ECO:0000313" key="2">
    <source>
        <dbReference type="EMBL" id="QIC68625.1"/>
    </source>
</evidence>
<gene>
    <name evidence="2" type="ORF">FSC10_04965</name>
</gene>
<dbReference type="CDD" id="cd00586">
    <property type="entry name" value="4HBT"/>
    <property type="match status" value="1"/>
</dbReference>
<sequence length="168" mass="19381">MKSVDSKSLYDLKDKKRVKGIFDLKLTVKPEHIDILGHVNNVVYVQWMQDVATAHIEQIGLGLEQYLELKHAMVAVEHHVQYRKAAFEGDELILRTWLNDINALYSFRQYAFYRPADQSLLFTGSTQWACVEIATGRPKRMSPTFTQAYQPLSADINPLDFSQLYLTD</sequence>
<protein>
    <submittedName>
        <fullName evidence="2">Acyl-CoA thioesterase</fullName>
    </submittedName>
</protein>
<dbReference type="InterPro" id="IPR029069">
    <property type="entry name" value="HotDog_dom_sf"/>
</dbReference>
<dbReference type="GO" id="GO:0047617">
    <property type="term" value="F:fatty acyl-CoA hydrolase activity"/>
    <property type="evidence" value="ECO:0007669"/>
    <property type="project" value="TreeGrafter"/>
</dbReference>
<dbReference type="Gene3D" id="3.10.129.10">
    <property type="entry name" value="Hotdog Thioesterase"/>
    <property type="match status" value="1"/>
</dbReference>
<dbReference type="Pfam" id="PF13279">
    <property type="entry name" value="4HBT_2"/>
    <property type="match status" value="1"/>
</dbReference>
<dbReference type="InterPro" id="IPR050563">
    <property type="entry name" value="4-hydroxybenzoyl-CoA_TE"/>
</dbReference>
<dbReference type="PANTHER" id="PTHR31793">
    <property type="entry name" value="4-HYDROXYBENZOYL-COA THIOESTERASE FAMILY MEMBER"/>
    <property type="match status" value="1"/>
</dbReference>
<accession>A0AAE6WX61</accession>
<dbReference type="PANTHER" id="PTHR31793:SF37">
    <property type="entry name" value="ACYL-COA THIOESTER HYDROLASE YBGC"/>
    <property type="match status" value="1"/>
</dbReference>
<organism evidence="2 3">
    <name type="scientific">Acinetobacter schindleri</name>
    <dbReference type="NCBI Taxonomy" id="108981"/>
    <lineage>
        <taxon>Bacteria</taxon>
        <taxon>Pseudomonadati</taxon>
        <taxon>Pseudomonadota</taxon>
        <taxon>Gammaproteobacteria</taxon>
        <taxon>Moraxellales</taxon>
        <taxon>Moraxellaceae</taxon>
        <taxon>Acinetobacter</taxon>
    </lineage>
</organism>
<dbReference type="AlphaFoldDB" id="A0AAE6WX61"/>
<name>A0AAE6WX61_9GAMM</name>